<dbReference type="Gene3D" id="1.20.58.320">
    <property type="entry name" value="TPR-like"/>
    <property type="match status" value="1"/>
</dbReference>
<organism evidence="1 2">
    <name type="scientific">Paragemmobacter kunshanensis</name>
    <dbReference type="NCBI Taxonomy" id="2583234"/>
    <lineage>
        <taxon>Bacteria</taxon>
        <taxon>Pseudomonadati</taxon>
        <taxon>Pseudomonadota</taxon>
        <taxon>Alphaproteobacteria</taxon>
        <taxon>Rhodobacterales</taxon>
        <taxon>Paracoccaceae</taxon>
        <taxon>Paragemmobacter</taxon>
    </lineage>
</organism>
<keyword evidence="2" id="KW-1185">Reference proteome</keyword>
<evidence type="ECO:0000313" key="2">
    <source>
        <dbReference type="Proteomes" id="UP000474758"/>
    </source>
</evidence>
<dbReference type="SUPFAM" id="SSF48452">
    <property type="entry name" value="TPR-like"/>
    <property type="match status" value="1"/>
</dbReference>
<sequence>MSDPVELLDFWLGEIGPEGWYAGGDEIDSICRDRFGDLWQAARDGNLDHWIDGTVGTLAFLILTDQLPRNMFRGTADSFATDPLALAAARTALAAGWDMGAPEPERQFFYMPFEHSEDPDDQARAVQLMEERLSSDPEMALHARAHQAIIARFGRFPHRNAALSRFSTPAEQDWLDAGGYGAEVRRLMGQG</sequence>
<dbReference type="Gene3D" id="1.25.40.10">
    <property type="entry name" value="Tetratricopeptide repeat domain"/>
    <property type="match status" value="1"/>
</dbReference>
<dbReference type="Pfam" id="PF06041">
    <property type="entry name" value="DUF924"/>
    <property type="match status" value="1"/>
</dbReference>
<proteinExistence type="predicted"/>
<dbReference type="RefSeq" id="WP_165051369.1">
    <property type="nucleotide sequence ID" value="NZ_JAALFE010000014.1"/>
</dbReference>
<accession>A0A6M1U3D3</accession>
<reference evidence="1 2" key="1">
    <citation type="submission" date="2020-02" db="EMBL/GenBank/DDBJ databases">
        <title>Rhodobacter translucens sp. nov., a novel bacterium isolated from activated sludge.</title>
        <authorList>
            <person name="Liu J."/>
        </authorList>
    </citation>
    <scope>NUCLEOTIDE SEQUENCE [LARGE SCALE GENOMIC DNA]</scope>
    <source>
        <strain evidence="1 2">HX-7-19</strain>
    </source>
</reference>
<dbReference type="AlphaFoldDB" id="A0A6M1U3D3"/>
<evidence type="ECO:0000313" key="1">
    <source>
        <dbReference type="EMBL" id="NGQ92094.1"/>
    </source>
</evidence>
<dbReference type="InterPro" id="IPR011990">
    <property type="entry name" value="TPR-like_helical_dom_sf"/>
</dbReference>
<dbReference type="InterPro" id="IPR010323">
    <property type="entry name" value="DUF924"/>
</dbReference>
<comment type="caution">
    <text evidence="1">The sequence shown here is derived from an EMBL/GenBank/DDBJ whole genome shotgun (WGS) entry which is preliminary data.</text>
</comment>
<dbReference type="Proteomes" id="UP000474758">
    <property type="component" value="Unassembled WGS sequence"/>
</dbReference>
<dbReference type="EMBL" id="JAALFE010000014">
    <property type="protein sequence ID" value="NGQ92094.1"/>
    <property type="molecule type" value="Genomic_DNA"/>
</dbReference>
<name>A0A6M1U3D3_9RHOB</name>
<protein>
    <submittedName>
        <fullName evidence="1">DUF924 domain-containing protein</fullName>
    </submittedName>
</protein>
<gene>
    <name evidence="1" type="ORF">G5V65_14420</name>
</gene>